<dbReference type="SUPFAM" id="SSF63748">
    <property type="entry name" value="Tudor/PWWP/MBT"/>
    <property type="match status" value="1"/>
</dbReference>
<evidence type="ECO:0000256" key="1">
    <source>
        <dbReference type="SAM" id="MobiDB-lite"/>
    </source>
</evidence>
<dbReference type="EMBL" id="GFPF01004505">
    <property type="protein sequence ID" value="MAA15651.1"/>
    <property type="molecule type" value="Transcribed_RNA"/>
</dbReference>
<feature type="compositionally biased region" description="Polar residues" evidence="1">
    <location>
        <begin position="237"/>
        <end position="249"/>
    </location>
</feature>
<dbReference type="InterPro" id="IPR048795">
    <property type="entry name" value="PWP3A_3B_4_C"/>
</dbReference>
<feature type="region of interest" description="Disordered" evidence="1">
    <location>
        <begin position="301"/>
        <end position="341"/>
    </location>
</feature>
<reference evidence="3" key="1">
    <citation type="journal article" date="2017" name="Parasit. Vectors">
        <title>Sialotranscriptomics of Rhipicephalus zambeziensis reveals intricate expression profiles of secretory proteins and suggests tight temporal transcriptional regulation during blood-feeding.</title>
        <authorList>
            <person name="de Castro M.H."/>
            <person name="de Klerk D."/>
            <person name="Pienaar R."/>
            <person name="Rees D.J.G."/>
            <person name="Mans B.J."/>
        </authorList>
    </citation>
    <scope>NUCLEOTIDE SEQUENCE</scope>
    <source>
        <tissue evidence="3">Salivary glands</tissue>
    </source>
</reference>
<feature type="compositionally biased region" description="Basic and acidic residues" evidence="1">
    <location>
        <begin position="17"/>
        <end position="27"/>
    </location>
</feature>
<sequence length="803" mass="88681">MEKPEFHLSIPPASPVGEKHLSESSVHVEVDATLESEYRHEALGSGQAEQLAASETPAVGSYAQSASSSMHPDIEKLEPVSGSAAIPEIKMSEALAEEKKESCDLDKELEPLLKLSSQCSKESQNKTVPGAIQDMAEVPAPPGGTGQPTVAEVPTSPGEPVLENAVEQPAHVTGEVAQDISEQASSSAGTVSQDVIEQAEPINEAGSEVAEQLPSFAQAAPQNVAEQDAALAEVAESSDTAAQNGSAATSEPELRRSSRPRKPSVRMRSPGGETVERSSEPAVLKRKSALHKIPDNLQAVVPASAEPLTPTKSLPSKMERMEFGNSSSHHSKANRKTSDKEKTCITHYRQQVAPLRNISDSRLSQYACQKCSFRTNRMDNLVRHNKQDCAYVKDFFSWDANTFTEATQMPKKRSLSPEIACVSDGTEKASKPSSRRKRPMTKFERSPRASEKKKPATSPGYKQMIEMHEESSEDDNDASASDATAQEKIEFAEDDVVWVEWKRLHWPALVLKVYPKTRKARVFLIHSITAKETALVNIKKMFNFNNAERNKQFLNEGRVGHNSGALVKAAQKAEEFLRKRCLGSSVDAKRFFWNEDGDACTTDSDDFDLDPFCPEADDDDGLDSVVSRIKEKRKQCNEKLVQCIREGKVNDHLLGVLNGTVPSERNKLFYSTSRSEHLQLKDWSWFGPIEDVSQQEEIYEFCFELLKANSDLGPTFDIASYVIEVWCPEAVMKALSLTRGINMDKAEEVLLRAVIHTRAEFEANRQDVCSTPLDPEAERERSERAHTELRDSGIADDIIAALL</sequence>
<dbReference type="InterPro" id="IPR035504">
    <property type="entry name" value="MUM1-like_PWWP"/>
</dbReference>
<feature type="domain" description="PWWP" evidence="2">
    <location>
        <begin position="628"/>
        <end position="757"/>
    </location>
</feature>
<protein>
    <submittedName>
        <fullName evidence="3">Neurofilament heavy polypeptide</fullName>
    </submittedName>
</protein>
<feature type="region of interest" description="Disordered" evidence="1">
    <location>
        <begin position="407"/>
        <end position="461"/>
    </location>
</feature>
<feature type="compositionally biased region" description="Polar residues" evidence="1">
    <location>
        <begin position="180"/>
        <end position="195"/>
    </location>
</feature>
<feature type="region of interest" description="Disordered" evidence="1">
    <location>
        <begin position="134"/>
        <end position="285"/>
    </location>
</feature>
<dbReference type="CDD" id="cd06080">
    <property type="entry name" value="PWWP_MUM1-like"/>
    <property type="match status" value="1"/>
</dbReference>
<dbReference type="AlphaFoldDB" id="A0A224YM75"/>
<feature type="region of interest" description="Disordered" evidence="1">
    <location>
        <begin position="1"/>
        <end position="27"/>
    </location>
</feature>
<dbReference type="Pfam" id="PF20886">
    <property type="entry name" value="PWP3A-B_C"/>
    <property type="match status" value="1"/>
</dbReference>
<evidence type="ECO:0000259" key="2">
    <source>
        <dbReference type="Pfam" id="PF20886"/>
    </source>
</evidence>
<feature type="compositionally biased region" description="Basic and acidic residues" evidence="1">
    <location>
        <begin position="441"/>
        <end position="454"/>
    </location>
</feature>
<accession>A0A224YM75</accession>
<evidence type="ECO:0000313" key="3">
    <source>
        <dbReference type="EMBL" id="MAA15651.1"/>
    </source>
</evidence>
<name>A0A224YM75_9ACAR</name>
<feature type="region of interest" description="Disordered" evidence="1">
    <location>
        <begin position="41"/>
        <end position="82"/>
    </location>
</feature>
<organism evidence="3">
    <name type="scientific">Rhipicephalus zambeziensis</name>
    <dbReference type="NCBI Taxonomy" id="60191"/>
    <lineage>
        <taxon>Eukaryota</taxon>
        <taxon>Metazoa</taxon>
        <taxon>Ecdysozoa</taxon>
        <taxon>Arthropoda</taxon>
        <taxon>Chelicerata</taxon>
        <taxon>Arachnida</taxon>
        <taxon>Acari</taxon>
        <taxon>Parasitiformes</taxon>
        <taxon>Ixodida</taxon>
        <taxon>Ixodoidea</taxon>
        <taxon>Ixodidae</taxon>
        <taxon>Rhipicephalinae</taxon>
        <taxon>Rhipicephalus</taxon>
        <taxon>Rhipicephalus</taxon>
    </lineage>
</organism>
<proteinExistence type="predicted"/>
<dbReference type="Gene3D" id="2.30.30.140">
    <property type="match status" value="1"/>
</dbReference>